<dbReference type="Proteomes" id="UP001501627">
    <property type="component" value="Unassembled WGS sequence"/>
</dbReference>
<dbReference type="SUPFAM" id="SSF53807">
    <property type="entry name" value="Helical backbone' metal receptor"/>
    <property type="match status" value="1"/>
</dbReference>
<keyword evidence="1" id="KW-0732">Signal</keyword>
<proteinExistence type="predicted"/>
<reference evidence="4" key="1">
    <citation type="journal article" date="2019" name="Int. J. Syst. Evol. Microbiol.">
        <title>The Global Catalogue of Microorganisms (GCM) 10K type strain sequencing project: providing services to taxonomists for standard genome sequencing and annotation.</title>
        <authorList>
            <consortium name="The Broad Institute Genomics Platform"/>
            <consortium name="The Broad Institute Genome Sequencing Center for Infectious Disease"/>
            <person name="Wu L."/>
            <person name="Ma J."/>
        </authorList>
    </citation>
    <scope>NUCLEOTIDE SEQUENCE [LARGE SCALE GENOMIC DNA]</scope>
    <source>
        <strain evidence="4">JCM 17561</strain>
    </source>
</reference>
<evidence type="ECO:0000313" key="4">
    <source>
        <dbReference type="Proteomes" id="UP001501627"/>
    </source>
</evidence>
<dbReference type="CDD" id="cd01148">
    <property type="entry name" value="TroA_a"/>
    <property type="match status" value="1"/>
</dbReference>
<comment type="caution">
    <text evidence="3">The sequence shown here is derived from an EMBL/GenBank/DDBJ whole genome shotgun (WGS) entry which is preliminary data.</text>
</comment>
<name>A0ABP7RM91_9BURK</name>
<protein>
    <submittedName>
        <fullName evidence="3">ABC transporter substrate-binding protein</fullName>
    </submittedName>
</protein>
<dbReference type="Gene3D" id="3.40.50.1980">
    <property type="entry name" value="Nitrogenase molybdenum iron protein domain"/>
    <property type="match status" value="2"/>
</dbReference>
<evidence type="ECO:0000259" key="2">
    <source>
        <dbReference type="PROSITE" id="PS50983"/>
    </source>
</evidence>
<accession>A0ABP7RM91</accession>
<dbReference type="PANTHER" id="PTHR30535">
    <property type="entry name" value="VITAMIN B12-BINDING PROTEIN"/>
    <property type="match status" value="1"/>
</dbReference>
<dbReference type="PANTHER" id="PTHR30535:SF7">
    <property type="entry name" value="IRON(III) DICITRATE-BINDING PROTEIN"/>
    <property type="match status" value="1"/>
</dbReference>
<feature type="domain" description="Fe/B12 periplasmic-binding" evidence="2">
    <location>
        <begin position="69"/>
        <end position="342"/>
    </location>
</feature>
<evidence type="ECO:0000313" key="3">
    <source>
        <dbReference type="EMBL" id="GAA3999517.1"/>
    </source>
</evidence>
<feature type="signal peptide" evidence="1">
    <location>
        <begin position="1"/>
        <end position="27"/>
    </location>
</feature>
<feature type="chain" id="PRO_5046851715" evidence="1">
    <location>
        <begin position="28"/>
        <end position="346"/>
    </location>
</feature>
<gene>
    <name evidence="3" type="ORF">GCM10022279_24000</name>
</gene>
<dbReference type="InterPro" id="IPR002491">
    <property type="entry name" value="ABC_transptr_periplasmic_BD"/>
</dbReference>
<keyword evidence="4" id="KW-1185">Reference proteome</keyword>
<dbReference type="InterPro" id="IPR050902">
    <property type="entry name" value="ABC_Transporter_SBP"/>
</dbReference>
<dbReference type="RefSeq" id="WP_103043902.1">
    <property type="nucleotide sequence ID" value="NZ_BAABBP010000023.1"/>
</dbReference>
<organism evidence="3 4">
    <name type="scientific">Comamonas faecalis</name>
    <dbReference type="NCBI Taxonomy" id="1387849"/>
    <lineage>
        <taxon>Bacteria</taxon>
        <taxon>Pseudomonadati</taxon>
        <taxon>Pseudomonadota</taxon>
        <taxon>Betaproteobacteria</taxon>
        <taxon>Burkholderiales</taxon>
        <taxon>Comamonadaceae</taxon>
        <taxon>Comamonas</taxon>
    </lineage>
</organism>
<sequence>MISAFLPSKAGSLAAALALLLAACAPAQESAQPPAQQPAAPVVPAADASVPVQASVCGQVVDYPTAPERAVVHGINLVEMVLALGLQDRLAGYGGLRDITRLPPVMQAQLASVPDLSGASMNLETLLGAQADFVFSGWSYGFRQGQVTPASLAELGIASYVLTESCIRQGSRERVALEDTFADLLALGRIFRVPERAQALVDAQRAELARITTATAGVARRPRVFLYDSGTDIPITAGRFAMPHAMIEAAGGENLFADIASSWTRGNWEDVIARDPEWIAIVDNDVPTPDAKRQFLLAQPELAHLSAVRERRFVLLDFAEATPGPRNVAAVRKLAHALHPDRVPAP</sequence>
<dbReference type="PROSITE" id="PS50983">
    <property type="entry name" value="FE_B12_PBP"/>
    <property type="match status" value="1"/>
</dbReference>
<dbReference type="Pfam" id="PF01497">
    <property type="entry name" value="Peripla_BP_2"/>
    <property type="match status" value="1"/>
</dbReference>
<dbReference type="EMBL" id="BAABBP010000023">
    <property type="protein sequence ID" value="GAA3999517.1"/>
    <property type="molecule type" value="Genomic_DNA"/>
</dbReference>
<evidence type="ECO:0000256" key="1">
    <source>
        <dbReference type="SAM" id="SignalP"/>
    </source>
</evidence>